<proteinExistence type="predicted"/>
<dbReference type="Gene3D" id="3.40.50.2000">
    <property type="entry name" value="Glycogen Phosphorylase B"/>
    <property type="match status" value="1"/>
</dbReference>
<keyword evidence="1" id="KW-0808">Transferase</keyword>
<reference evidence="2" key="1">
    <citation type="submission" date="2016-10" db="EMBL/GenBank/DDBJ databases">
        <authorList>
            <person name="Varghese N."/>
            <person name="Submissions S."/>
        </authorList>
    </citation>
    <scope>NUCLEOTIDE SEQUENCE [LARGE SCALE GENOMIC DNA]</scope>
    <source>
        <strain evidence="2">DSM 26542</strain>
    </source>
</reference>
<dbReference type="Proteomes" id="UP000243887">
    <property type="component" value="Unassembled WGS sequence"/>
</dbReference>
<dbReference type="GO" id="GO:0016740">
    <property type="term" value="F:transferase activity"/>
    <property type="evidence" value="ECO:0007669"/>
    <property type="project" value="UniProtKB-KW"/>
</dbReference>
<accession>A0A1I3SCB3</accession>
<dbReference type="EMBL" id="FORU01000010">
    <property type="protein sequence ID" value="SFJ56365.1"/>
    <property type="molecule type" value="Genomic_DNA"/>
</dbReference>
<dbReference type="Pfam" id="PF13692">
    <property type="entry name" value="Glyco_trans_1_4"/>
    <property type="match status" value="1"/>
</dbReference>
<sequence>MDFYDSKTYFCRMGTVLKNKCLLVIGQVWPESKSSAAGKRMLQLLNFFKNCGMEIYFGSTANKSEYSDDLSIFEIHEIEIRLNDSKSDEVLKNLNPDIVLYDRFMMEEQFGWKIGEQCPRAMTILDTEDLHFLRFARQGMIKREEKDLNPFLYSDRTKRELASIMRCDLSLLISKYERDLLVDQFKVPDEILYFLPFLEEKLTKEVQRNFKSFEEREGFVFIGNFIHEPNWQTVLSIKNEVWPLIRTKLPKVKMHVYGAYPSEKVFQLHNEKQGFLIHGRAEDALDVIGDARVMLAPISFGAGLKGKFIDAMRAGTPSVTTSVGSEAMTMGFDWGGFIEDELNAIVDKAILLYTNEEVWNEKLQLGVELLNEVYANTSHCVQFQDQLESVFSNLESHRQNCFLGQVMKHSFLQNTKYMGLWIEEKNKGKDINS</sequence>
<evidence type="ECO:0000313" key="2">
    <source>
        <dbReference type="Proteomes" id="UP000243887"/>
    </source>
</evidence>
<dbReference type="SUPFAM" id="SSF53756">
    <property type="entry name" value="UDP-Glycosyltransferase/glycogen phosphorylase"/>
    <property type="match status" value="1"/>
</dbReference>
<gene>
    <name evidence="1" type="ORF">SAMN04487893_11028</name>
</gene>
<dbReference type="RefSeq" id="WP_245753881.1">
    <property type="nucleotide sequence ID" value="NZ_FORU01000010.1"/>
</dbReference>
<dbReference type="STRING" id="1150112.SAMN04487893_11028"/>
<protein>
    <submittedName>
        <fullName evidence="1">Glycosyltransferase involved in cell wall bisynthesis</fullName>
    </submittedName>
</protein>
<name>A0A1I3SCB3_9FLAO</name>
<keyword evidence="2" id="KW-1185">Reference proteome</keyword>
<dbReference type="AlphaFoldDB" id="A0A1I3SCB3"/>
<organism evidence="1 2">
    <name type="scientific">Myroides guanonis</name>
    <dbReference type="NCBI Taxonomy" id="1150112"/>
    <lineage>
        <taxon>Bacteria</taxon>
        <taxon>Pseudomonadati</taxon>
        <taxon>Bacteroidota</taxon>
        <taxon>Flavobacteriia</taxon>
        <taxon>Flavobacteriales</taxon>
        <taxon>Flavobacteriaceae</taxon>
        <taxon>Myroides</taxon>
    </lineage>
</organism>
<evidence type="ECO:0000313" key="1">
    <source>
        <dbReference type="EMBL" id="SFJ56365.1"/>
    </source>
</evidence>